<keyword evidence="14" id="KW-1185">Reference proteome</keyword>
<keyword evidence="2" id="KW-0645">Protease</keyword>
<dbReference type="SUPFAM" id="SSF53955">
    <property type="entry name" value="Lysozyme-like"/>
    <property type="match status" value="1"/>
</dbReference>
<evidence type="ECO:0000259" key="11">
    <source>
        <dbReference type="Pfam" id="PF00905"/>
    </source>
</evidence>
<sequence length="912" mass="98276">MNDDRNRSWPGQEPDAPRRAQSGPWPGEDPGPAWPGEEAPRRPQRGTPPRGNPRGNAPEWPAGDEGGPQWPGDEPPRPPQRPRQQGMPPRRAVPPPGQRPQQGPPGSPPQGFRQPPPGRRPDPAAPEREPDLITHHAHNGTEDVGYDQYDDGYDDARFNEFADDVEPQDELDEKGKKVLTPAQRKKRRWKIIRRVAYAFVGLFFVVPAIAFVITYFLVDVPTPESIKALQSQPITYYDANNQVMGRELPPGGDRQLLKPGEVPEVVKHAVYAAEDATFETNSGFDVTGILRAVWNQVSGGQGGGSTISQQYIKQATQNDAPTLTRKWTELAKSFKMNNQQSKEEIITSYLNIVYFGRGANGIQAAAKAYFNKDAKDLNASEAALLAGLIQGPGRSENQAYAQKRWTYVLDQMVANKWLRQDERAGFQFPTPIPKNANKEQNSGKLTYQVQQRIKDELAAKGYDENKLFSSGAKIYTTIDPAAQDAAEQAAQEGMKGQTDENLLNALVAVNPKTGGVIAYYGGPEIVKDANGKDQIGQDRANQARNPGSSVKAFDLTAFLKMGKGLGETFDGSNNRVLGGRVVRNAGDSASCGKDCTVAKAMEISANTVFYDMVLNVTKPSRVAEAAKEAGVKVAPEGKSVLYTDDNNISLGGGGTAVTPEDMAAAYASFASGGTYHEQHFVAKLTNAQDEVEFDENNIKTKPAFDDDATKSQQIAGNVTEALVPVIDHSKLKCPPGHECAGKTGTQQYTAKDSDPPAYKDRNAQTWMVGYTPSVSAAVWVGGDGNKPLHDPKGKPIFGATIAGPTWQNFMNLYLKGKPPEKFDKVPPIGKDVNEVTTTPTKVSEPPSTTETPTTTPSTETPESSDTETTSPTRIRPTRPGPGGTPTLDPGTGNTFGGGSGGGLIKSPGPGPG</sequence>
<dbReference type="GO" id="GO:0008658">
    <property type="term" value="F:penicillin binding"/>
    <property type="evidence" value="ECO:0007669"/>
    <property type="project" value="InterPro"/>
</dbReference>
<evidence type="ECO:0000256" key="6">
    <source>
        <dbReference type="ARBA" id="ARBA00023268"/>
    </source>
</evidence>
<dbReference type="GO" id="GO:0006508">
    <property type="term" value="P:proteolysis"/>
    <property type="evidence" value="ECO:0007669"/>
    <property type="project" value="UniProtKB-KW"/>
</dbReference>
<dbReference type="InterPro" id="IPR050396">
    <property type="entry name" value="Glycosyltr_51/Transpeptidase"/>
</dbReference>
<dbReference type="InterPro" id="IPR012338">
    <property type="entry name" value="Beta-lactam/transpept-like"/>
</dbReference>
<protein>
    <submittedName>
        <fullName evidence="13">Membrane carboxypeptidase (Penicillin-binding protein)</fullName>
    </submittedName>
</protein>
<evidence type="ECO:0000256" key="5">
    <source>
        <dbReference type="ARBA" id="ARBA00022801"/>
    </source>
</evidence>
<evidence type="ECO:0000313" key="14">
    <source>
        <dbReference type="Proteomes" id="UP000182740"/>
    </source>
</evidence>
<dbReference type="GO" id="GO:0030288">
    <property type="term" value="C:outer membrane-bounded periplasmic space"/>
    <property type="evidence" value="ECO:0007669"/>
    <property type="project" value="TreeGrafter"/>
</dbReference>
<dbReference type="PANTHER" id="PTHR32282">
    <property type="entry name" value="BINDING PROTEIN TRANSPEPTIDASE, PUTATIVE-RELATED"/>
    <property type="match status" value="1"/>
</dbReference>
<keyword evidence="3" id="KW-0328">Glycosyltransferase</keyword>
<feature type="compositionally biased region" description="Low complexity" evidence="9">
    <location>
        <begin position="834"/>
        <end position="874"/>
    </location>
</feature>
<evidence type="ECO:0000259" key="12">
    <source>
        <dbReference type="Pfam" id="PF00912"/>
    </source>
</evidence>
<keyword evidence="4" id="KW-0808">Transferase</keyword>
<dbReference type="InterPro" id="IPR036950">
    <property type="entry name" value="PBP_transglycosylase"/>
</dbReference>
<dbReference type="Gene3D" id="3.40.710.10">
    <property type="entry name" value="DD-peptidase/beta-lactamase superfamily"/>
    <property type="match status" value="1"/>
</dbReference>
<evidence type="ECO:0000313" key="13">
    <source>
        <dbReference type="EMBL" id="SFW54225.1"/>
    </source>
</evidence>
<comment type="catalytic activity">
    <reaction evidence="7">
        <text>Preferential cleavage: (Ac)2-L-Lys-D-Ala-|-D-Ala. Also transpeptidation of peptidyl-alanyl moieties that are N-acyl substituents of D-alanine.</text>
        <dbReference type="EC" id="3.4.16.4"/>
    </reaction>
</comment>
<dbReference type="GO" id="GO:0008955">
    <property type="term" value="F:peptidoglycan glycosyltransferase activity"/>
    <property type="evidence" value="ECO:0007669"/>
    <property type="project" value="UniProtKB-EC"/>
</dbReference>
<keyword evidence="10" id="KW-1133">Transmembrane helix</keyword>
<keyword evidence="10" id="KW-0812">Transmembrane</keyword>
<dbReference type="RefSeq" id="WP_072475388.1">
    <property type="nucleotide sequence ID" value="NZ_FPJG01000006.1"/>
</dbReference>
<dbReference type="InterPro" id="IPR023346">
    <property type="entry name" value="Lysozyme-like_dom_sf"/>
</dbReference>
<organism evidence="13 14">
    <name type="scientific">Amycolatopsis australiensis</name>
    <dbReference type="NCBI Taxonomy" id="546364"/>
    <lineage>
        <taxon>Bacteria</taxon>
        <taxon>Bacillati</taxon>
        <taxon>Actinomycetota</taxon>
        <taxon>Actinomycetes</taxon>
        <taxon>Pseudonocardiales</taxon>
        <taxon>Pseudonocardiaceae</taxon>
        <taxon>Amycolatopsis</taxon>
    </lineage>
</organism>
<comment type="catalytic activity">
    <reaction evidence="8">
        <text>[GlcNAc-(1-&gt;4)-Mur2Ac(oyl-L-Ala-gamma-D-Glu-L-Lys-D-Ala-D-Ala)](n)-di-trans,octa-cis-undecaprenyl diphosphate + beta-D-GlcNAc-(1-&gt;4)-Mur2Ac(oyl-L-Ala-gamma-D-Glu-L-Lys-D-Ala-D-Ala)-di-trans,octa-cis-undecaprenyl diphosphate = [GlcNAc-(1-&gt;4)-Mur2Ac(oyl-L-Ala-gamma-D-Glu-L-Lys-D-Ala-D-Ala)](n+1)-di-trans,octa-cis-undecaprenyl diphosphate + di-trans,octa-cis-undecaprenyl diphosphate + H(+)</text>
        <dbReference type="Rhea" id="RHEA:23708"/>
        <dbReference type="Rhea" id="RHEA-COMP:9602"/>
        <dbReference type="Rhea" id="RHEA-COMP:9603"/>
        <dbReference type="ChEBI" id="CHEBI:15378"/>
        <dbReference type="ChEBI" id="CHEBI:58405"/>
        <dbReference type="ChEBI" id="CHEBI:60033"/>
        <dbReference type="ChEBI" id="CHEBI:78435"/>
        <dbReference type="EC" id="2.4.99.28"/>
    </reaction>
</comment>
<evidence type="ECO:0000256" key="2">
    <source>
        <dbReference type="ARBA" id="ARBA00022670"/>
    </source>
</evidence>
<feature type="region of interest" description="Disordered" evidence="9">
    <location>
        <begin position="1"/>
        <end position="130"/>
    </location>
</feature>
<feature type="compositionally biased region" description="Gly residues" evidence="9">
    <location>
        <begin position="893"/>
        <end position="903"/>
    </location>
</feature>
<evidence type="ECO:0000256" key="4">
    <source>
        <dbReference type="ARBA" id="ARBA00022679"/>
    </source>
</evidence>
<dbReference type="GO" id="GO:0009002">
    <property type="term" value="F:serine-type D-Ala-D-Ala carboxypeptidase activity"/>
    <property type="evidence" value="ECO:0007669"/>
    <property type="project" value="UniProtKB-EC"/>
</dbReference>
<reference evidence="14" key="1">
    <citation type="submission" date="2016-11" db="EMBL/GenBank/DDBJ databases">
        <authorList>
            <person name="Varghese N."/>
            <person name="Submissions S."/>
        </authorList>
    </citation>
    <scope>NUCLEOTIDE SEQUENCE [LARGE SCALE GENOMIC DNA]</scope>
    <source>
        <strain evidence="14">DSM 44671</strain>
    </source>
</reference>
<dbReference type="STRING" id="546364.SAMN04489730_1301"/>
<evidence type="ECO:0000256" key="10">
    <source>
        <dbReference type="SAM" id="Phobius"/>
    </source>
</evidence>
<keyword evidence="10" id="KW-0472">Membrane</keyword>
<dbReference type="SUPFAM" id="SSF56601">
    <property type="entry name" value="beta-lactamase/transpeptidase-like"/>
    <property type="match status" value="1"/>
</dbReference>
<accession>A0A1K1Q3G1</accession>
<evidence type="ECO:0000256" key="9">
    <source>
        <dbReference type="SAM" id="MobiDB-lite"/>
    </source>
</evidence>
<dbReference type="GO" id="GO:0009252">
    <property type="term" value="P:peptidoglycan biosynthetic process"/>
    <property type="evidence" value="ECO:0007669"/>
    <property type="project" value="TreeGrafter"/>
</dbReference>
<dbReference type="Proteomes" id="UP000182740">
    <property type="component" value="Unassembled WGS sequence"/>
</dbReference>
<keyword evidence="6" id="KW-0511">Multifunctional enzyme</keyword>
<keyword evidence="5" id="KW-0378">Hydrolase</keyword>
<proteinExistence type="predicted"/>
<feature type="region of interest" description="Disordered" evidence="9">
    <location>
        <begin position="820"/>
        <end position="912"/>
    </location>
</feature>
<dbReference type="Pfam" id="PF00905">
    <property type="entry name" value="Transpeptidase"/>
    <property type="match status" value="1"/>
</dbReference>
<dbReference type="AlphaFoldDB" id="A0A1K1Q3G1"/>
<feature type="compositionally biased region" description="Basic and acidic residues" evidence="9">
    <location>
        <begin position="119"/>
        <end position="130"/>
    </location>
</feature>
<keyword evidence="1 13" id="KW-0121">Carboxypeptidase</keyword>
<dbReference type="EMBL" id="FPJG01000006">
    <property type="protein sequence ID" value="SFW54225.1"/>
    <property type="molecule type" value="Genomic_DNA"/>
</dbReference>
<dbReference type="Gene3D" id="1.10.3810.10">
    <property type="entry name" value="Biosynthetic peptidoglycan transglycosylase-like"/>
    <property type="match status" value="1"/>
</dbReference>
<dbReference type="Pfam" id="PF00912">
    <property type="entry name" value="Transgly"/>
    <property type="match status" value="1"/>
</dbReference>
<gene>
    <name evidence="13" type="ORF">SAMN04489730_1301</name>
</gene>
<feature type="compositionally biased region" description="Pro residues" evidence="9">
    <location>
        <begin position="91"/>
        <end position="118"/>
    </location>
</feature>
<evidence type="ECO:0000256" key="7">
    <source>
        <dbReference type="ARBA" id="ARBA00034000"/>
    </source>
</evidence>
<feature type="compositionally biased region" description="Low complexity" evidence="9">
    <location>
        <begin position="45"/>
        <end position="55"/>
    </location>
</feature>
<name>A0A1K1Q3G1_9PSEU</name>
<feature type="transmembrane region" description="Helical" evidence="10">
    <location>
        <begin position="195"/>
        <end position="218"/>
    </location>
</feature>
<feature type="domain" description="Glycosyl transferase family 51" evidence="12">
    <location>
        <begin position="253"/>
        <end position="412"/>
    </location>
</feature>
<dbReference type="PANTHER" id="PTHR32282:SF34">
    <property type="entry name" value="PENICILLIN-BINDING PROTEIN 1A"/>
    <property type="match status" value="1"/>
</dbReference>
<dbReference type="InterPro" id="IPR001264">
    <property type="entry name" value="Glyco_trans_51"/>
</dbReference>
<feature type="domain" description="Penicillin-binding protein transpeptidase" evidence="11">
    <location>
        <begin position="506"/>
        <end position="780"/>
    </location>
</feature>
<dbReference type="InterPro" id="IPR001460">
    <property type="entry name" value="PCN-bd_Tpept"/>
</dbReference>
<evidence type="ECO:0000256" key="3">
    <source>
        <dbReference type="ARBA" id="ARBA00022676"/>
    </source>
</evidence>
<evidence type="ECO:0000256" key="8">
    <source>
        <dbReference type="ARBA" id="ARBA00049902"/>
    </source>
</evidence>
<evidence type="ECO:0000256" key="1">
    <source>
        <dbReference type="ARBA" id="ARBA00022645"/>
    </source>
</evidence>